<feature type="region of interest" description="Disordered" evidence="1">
    <location>
        <begin position="38"/>
        <end position="57"/>
    </location>
</feature>
<evidence type="ECO:0000313" key="3">
    <source>
        <dbReference type="Proteomes" id="UP000824469"/>
    </source>
</evidence>
<proteinExistence type="predicted"/>
<comment type="caution">
    <text evidence="2">The sequence shown here is derived from an EMBL/GenBank/DDBJ whole genome shotgun (WGS) entry which is preliminary data.</text>
</comment>
<feature type="non-terminal residue" evidence="2">
    <location>
        <position position="57"/>
    </location>
</feature>
<name>A0AA38LBW5_TAXCH</name>
<reference evidence="2 3" key="1">
    <citation type="journal article" date="2021" name="Nat. Plants">
        <title>The Taxus genome provides insights into paclitaxel biosynthesis.</title>
        <authorList>
            <person name="Xiong X."/>
            <person name="Gou J."/>
            <person name="Liao Q."/>
            <person name="Li Y."/>
            <person name="Zhou Q."/>
            <person name="Bi G."/>
            <person name="Li C."/>
            <person name="Du R."/>
            <person name="Wang X."/>
            <person name="Sun T."/>
            <person name="Guo L."/>
            <person name="Liang H."/>
            <person name="Lu P."/>
            <person name="Wu Y."/>
            <person name="Zhang Z."/>
            <person name="Ro D.K."/>
            <person name="Shang Y."/>
            <person name="Huang S."/>
            <person name="Yan J."/>
        </authorList>
    </citation>
    <scope>NUCLEOTIDE SEQUENCE [LARGE SCALE GENOMIC DNA]</scope>
    <source>
        <strain evidence="2">Ta-2019</strain>
    </source>
</reference>
<dbReference type="Proteomes" id="UP000824469">
    <property type="component" value="Unassembled WGS sequence"/>
</dbReference>
<evidence type="ECO:0000313" key="2">
    <source>
        <dbReference type="EMBL" id="KAH9319338.1"/>
    </source>
</evidence>
<protein>
    <submittedName>
        <fullName evidence="2">Uncharacterized protein</fullName>
    </submittedName>
</protein>
<dbReference type="AlphaFoldDB" id="A0AA38LBW5"/>
<accession>A0AA38LBW5</accession>
<evidence type="ECO:0000256" key="1">
    <source>
        <dbReference type="SAM" id="MobiDB-lite"/>
    </source>
</evidence>
<gene>
    <name evidence="2" type="ORF">KI387_021107</name>
</gene>
<keyword evidence="3" id="KW-1185">Reference proteome</keyword>
<dbReference type="EMBL" id="JAHRHJ020000004">
    <property type="protein sequence ID" value="KAH9319338.1"/>
    <property type="molecule type" value="Genomic_DNA"/>
</dbReference>
<organism evidence="2 3">
    <name type="scientific">Taxus chinensis</name>
    <name type="common">Chinese yew</name>
    <name type="synonym">Taxus wallichiana var. chinensis</name>
    <dbReference type="NCBI Taxonomy" id="29808"/>
    <lineage>
        <taxon>Eukaryota</taxon>
        <taxon>Viridiplantae</taxon>
        <taxon>Streptophyta</taxon>
        <taxon>Embryophyta</taxon>
        <taxon>Tracheophyta</taxon>
        <taxon>Spermatophyta</taxon>
        <taxon>Pinopsida</taxon>
        <taxon>Pinidae</taxon>
        <taxon>Conifers II</taxon>
        <taxon>Cupressales</taxon>
        <taxon>Taxaceae</taxon>
        <taxon>Taxus</taxon>
    </lineage>
</organism>
<feature type="non-terminal residue" evidence="2">
    <location>
        <position position="1"/>
    </location>
</feature>
<sequence>DCRSEQGGGYRTAALIRAAVTRPPPCRVTVSSLKIERPRKEEKRGKQRAWGLSGACG</sequence>